<dbReference type="EMBL" id="JAPFFI010001211">
    <property type="protein sequence ID" value="KAJ6287853.1"/>
    <property type="molecule type" value="Genomic_DNA"/>
</dbReference>
<proteinExistence type="predicted"/>
<accession>A0ABQ8ZG66</accession>
<protein>
    <submittedName>
        <fullName evidence="1">Uncharacterized protein</fullName>
    </submittedName>
</protein>
<keyword evidence="2" id="KW-1185">Reference proteome</keyword>
<evidence type="ECO:0000313" key="2">
    <source>
        <dbReference type="Proteomes" id="UP001141253"/>
    </source>
</evidence>
<dbReference type="PROSITE" id="PS51257">
    <property type="entry name" value="PROKAR_LIPOPROTEIN"/>
    <property type="match status" value="1"/>
</dbReference>
<sequence length="169" mass="18591">MDSLLAKGLSAALVVGSCYYAGGCTKGSNSIDLPNVETKKDKVETRIDVLPFKTEQKVGTPSDLPHVETKQKVVSKGSLDMESRELKIIEESNEGTQVTQVKPQDATVPVERKIKRVQSQNVTSEDRSEVAFGEGVRTFSLLDSYHLDDKAKKNTETERLGEQVTTFLS</sequence>
<organism evidence="1 2">
    <name type="scientific">Salix suchowensis</name>
    <dbReference type="NCBI Taxonomy" id="1278906"/>
    <lineage>
        <taxon>Eukaryota</taxon>
        <taxon>Viridiplantae</taxon>
        <taxon>Streptophyta</taxon>
        <taxon>Embryophyta</taxon>
        <taxon>Tracheophyta</taxon>
        <taxon>Spermatophyta</taxon>
        <taxon>Magnoliopsida</taxon>
        <taxon>eudicotyledons</taxon>
        <taxon>Gunneridae</taxon>
        <taxon>Pentapetalae</taxon>
        <taxon>rosids</taxon>
        <taxon>fabids</taxon>
        <taxon>Malpighiales</taxon>
        <taxon>Salicaceae</taxon>
        <taxon>Saliceae</taxon>
        <taxon>Salix</taxon>
    </lineage>
</organism>
<reference evidence="1" key="2">
    <citation type="journal article" date="2023" name="Int. J. Mol. Sci.">
        <title>De Novo Assembly and Annotation of 11 Diverse Shrub Willow (Salix) Genomes Reveals Novel Gene Organization in Sex-Linked Regions.</title>
        <authorList>
            <person name="Hyden B."/>
            <person name="Feng K."/>
            <person name="Yates T.B."/>
            <person name="Jawdy S."/>
            <person name="Cereghino C."/>
            <person name="Smart L.B."/>
            <person name="Muchero W."/>
        </authorList>
    </citation>
    <scope>NUCLEOTIDE SEQUENCE</scope>
    <source>
        <tissue evidence="1">Shoot tip</tissue>
    </source>
</reference>
<gene>
    <name evidence="1" type="ORF">OIU77_001165</name>
</gene>
<evidence type="ECO:0000313" key="1">
    <source>
        <dbReference type="EMBL" id="KAJ6287853.1"/>
    </source>
</evidence>
<dbReference type="Proteomes" id="UP001141253">
    <property type="component" value="Unassembled WGS sequence"/>
</dbReference>
<reference evidence="1" key="1">
    <citation type="submission" date="2022-10" db="EMBL/GenBank/DDBJ databases">
        <authorList>
            <person name="Hyden B.L."/>
            <person name="Feng K."/>
            <person name="Yates T."/>
            <person name="Jawdy S."/>
            <person name="Smart L.B."/>
            <person name="Muchero W."/>
        </authorList>
    </citation>
    <scope>NUCLEOTIDE SEQUENCE</scope>
    <source>
        <tissue evidence="1">Shoot tip</tissue>
    </source>
</reference>
<comment type="caution">
    <text evidence="1">The sequence shown here is derived from an EMBL/GenBank/DDBJ whole genome shotgun (WGS) entry which is preliminary data.</text>
</comment>
<name>A0ABQ8ZG66_9ROSI</name>